<evidence type="ECO:0000313" key="3">
    <source>
        <dbReference type="EMBL" id="GGF98136.1"/>
    </source>
</evidence>
<dbReference type="GO" id="GO:0016020">
    <property type="term" value="C:membrane"/>
    <property type="evidence" value="ECO:0007669"/>
    <property type="project" value="UniProtKB-UniRule"/>
</dbReference>
<reference evidence="3" key="1">
    <citation type="journal article" date="2014" name="Int. J. Syst. Evol. Microbiol.">
        <title>Complete genome sequence of Corynebacterium casei LMG S-19264T (=DSM 44701T), isolated from a smear-ripened cheese.</title>
        <authorList>
            <consortium name="US DOE Joint Genome Institute (JGI-PGF)"/>
            <person name="Walter F."/>
            <person name="Albersmeier A."/>
            <person name="Kalinowski J."/>
            <person name="Ruckert C."/>
        </authorList>
    </citation>
    <scope>NUCLEOTIDE SEQUENCE</scope>
    <source>
        <strain evidence="3">CCM 7905</strain>
    </source>
</reference>
<dbReference type="Proteomes" id="UP000654257">
    <property type="component" value="Unassembled WGS sequence"/>
</dbReference>
<dbReference type="PANTHER" id="PTHR10806">
    <property type="entry name" value="SIGNAL PEPTIDASE COMPLEX CATALYTIC SUBUNIT SEC11"/>
    <property type="match status" value="1"/>
</dbReference>
<dbReference type="EC" id="3.4.21.89" evidence="1"/>
<keyword evidence="2" id="KW-1133">Transmembrane helix</keyword>
<evidence type="ECO:0000256" key="2">
    <source>
        <dbReference type="SAM" id="Phobius"/>
    </source>
</evidence>
<evidence type="ECO:0000313" key="4">
    <source>
        <dbReference type="Proteomes" id="UP000654257"/>
    </source>
</evidence>
<name>A0A917CTA1_9NOCA</name>
<evidence type="ECO:0000256" key="1">
    <source>
        <dbReference type="NCBIfam" id="TIGR02228"/>
    </source>
</evidence>
<dbReference type="InterPro" id="IPR019533">
    <property type="entry name" value="Peptidase_S26"/>
</dbReference>
<dbReference type="AlphaFoldDB" id="A0A917CTA1"/>
<gene>
    <name evidence="3" type="ORF">GCM10007304_10140</name>
</gene>
<dbReference type="InterPro" id="IPR001733">
    <property type="entry name" value="Peptidase_S26B"/>
</dbReference>
<feature type="transmembrane region" description="Helical" evidence="2">
    <location>
        <begin position="161"/>
        <end position="179"/>
    </location>
</feature>
<dbReference type="NCBIfam" id="TIGR02228">
    <property type="entry name" value="sigpep_I_arch"/>
    <property type="match status" value="1"/>
</dbReference>
<dbReference type="GO" id="GO:0004252">
    <property type="term" value="F:serine-type endopeptidase activity"/>
    <property type="evidence" value="ECO:0007669"/>
    <property type="project" value="UniProtKB-UniRule"/>
</dbReference>
<proteinExistence type="predicted"/>
<dbReference type="RefSeq" id="WP_188543558.1">
    <property type="nucleotide sequence ID" value="NZ_BMCU01000001.1"/>
</dbReference>
<keyword evidence="4" id="KW-1185">Reference proteome</keyword>
<dbReference type="GO" id="GO:0006465">
    <property type="term" value="P:signal peptide processing"/>
    <property type="evidence" value="ECO:0007669"/>
    <property type="project" value="UniProtKB-UniRule"/>
</dbReference>
<feature type="transmembrane region" description="Helical" evidence="2">
    <location>
        <begin position="20"/>
        <end position="45"/>
    </location>
</feature>
<sequence>MTYVQEEPTTTEPDESTGPMWWLARIVSMMLLFFFVAILLAAVVIPKVGGAMPYTILTSSMEPLYPPGTLVVVRETDADALVAGTVVTYQIRSGEPDVITHRIISAGIDKDGKRTYTTQGDNNPQPDENGVLPAQIRGTLWYHIPYLGYVNNWLTGEKRTWVVGIAAGGLFLFAATQFVSAGVDRRRRGGRHAAP</sequence>
<dbReference type="GO" id="GO:0009003">
    <property type="term" value="F:signal peptidase activity"/>
    <property type="evidence" value="ECO:0007669"/>
    <property type="project" value="UniProtKB-EC"/>
</dbReference>
<accession>A0A917CTA1</accession>
<dbReference type="CDD" id="cd06530">
    <property type="entry name" value="S26_SPase_I"/>
    <property type="match status" value="1"/>
</dbReference>
<reference evidence="3" key="2">
    <citation type="submission" date="2020-09" db="EMBL/GenBank/DDBJ databases">
        <authorList>
            <person name="Sun Q."/>
            <person name="Sedlacek I."/>
        </authorList>
    </citation>
    <scope>NUCLEOTIDE SEQUENCE</scope>
    <source>
        <strain evidence="3">CCM 7905</strain>
    </source>
</reference>
<organism evidence="3 4">
    <name type="scientific">Rhodococcoides trifolii</name>
    <dbReference type="NCBI Taxonomy" id="908250"/>
    <lineage>
        <taxon>Bacteria</taxon>
        <taxon>Bacillati</taxon>
        <taxon>Actinomycetota</taxon>
        <taxon>Actinomycetes</taxon>
        <taxon>Mycobacteriales</taxon>
        <taxon>Nocardiaceae</taxon>
        <taxon>Rhodococcoides</taxon>
    </lineage>
</organism>
<keyword evidence="2" id="KW-0472">Membrane</keyword>
<comment type="caution">
    <text evidence="3">The sequence shown here is derived from an EMBL/GenBank/DDBJ whole genome shotgun (WGS) entry which is preliminary data.</text>
</comment>
<dbReference type="PANTHER" id="PTHR10806:SF6">
    <property type="entry name" value="SIGNAL PEPTIDASE COMPLEX CATALYTIC SUBUNIT SEC11"/>
    <property type="match status" value="1"/>
</dbReference>
<protein>
    <recommendedName>
        <fullName evidence="1">Signal peptidase I</fullName>
        <ecNumber evidence="1">3.4.21.89</ecNumber>
    </recommendedName>
</protein>
<keyword evidence="2" id="KW-0812">Transmembrane</keyword>
<dbReference type="EMBL" id="BMCU01000001">
    <property type="protein sequence ID" value="GGF98136.1"/>
    <property type="molecule type" value="Genomic_DNA"/>
</dbReference>